<dbReference type="Proteomes" id="UP000749559">
    <property type="component" value="Unassembled WGS sequence"/>
</dbReference>
<organism evidence="6 7">
    <name type="scientific">Owenia fusiformis</name>
    <name type="common">Polychaete worm</name>
    <dbReference type="NCBI Taxonomy" id="6347"/>
    <lineage>
        <taxon>Eukaryota</taxon>
        <taxon>Metazoa</taxon>
        <taxon>Spiralia</taxon>
        <taxon>Lophotrochozoa</taxon>
        <taxon>Annelida</taxon>
        <taxon>Polychaeta</taxon>
        <taxon>Sedentaria</taxon>
        <taxon>Canalipalpata</taxon>
        <taxon>Sabellida</taxon>
        <taxon>Oweniida</taxon>
        <taxon>Oweniidae</taxon>
        <taxon>Owenia</taxon>
    </lineage>
</organism>
<evidence type="ECO:0000313" key="7">
    <source>
        <dbReference type="Proteomes" id="UP000749559"/>
    </source>
</evidence>
<dbReference type="SUPFAM" id="SSF51445">
    <property type="entry name" value="(Trans)glycosidases"/>
    <property type="match status" value="1"/>
</dbReference>
<evidence type="ECO:0000259" key="5">
    <source>
        <dbReference type="Pfam" id="PF00728"/>
    </source>
</evidence>
<comment type="caution">
    <text evidence="6">The sequence shown here is derived from an EMBL/GenBank/DDBJ whole genome shotgun (WGS) entry which is preliminary data.</text>
</comment>
<dbReference type="Pfam" id="PF00728">
    <property type="entry name" value="Glyco_hydro_20"/>
    <property type="match status" value="1"/>
</dbReference>
<protein>
    <recommendedName>
        <fullName evidence="3">beta-N-acetylhexosaminidase</fullName>
        <ecNumber evidence="3">3.2.1.52</ecNumber>
    </recommendedName>
</protein>
<dbReference type="InterPro" id="IPR015883">
    <property type="entry name" value="Glyco_hydro_20_cat"/>
</dbReference>
<evidence type="ECO:0000256" key="2">
    <source>
        <dbReference type="ARBA" id="ARBA00006285"/>
    </source>
</evidence>
<gene>
    <name evidence="6" type="ORF">OFUS_LOCUS18724</name>
</gene>
<evidence type="ECO:0000256" key="3">
    <source>
        <dbReference type="ARBA" id="ARBA00012663"/>
    </source>
</evidence>
<dbReference type="PANTHER" id="PTHR21040">
    <property type="entry name" value="BCDNA.GH04120"/>
    <property type="match status" value="1"/>
</dbReference>
<dbReference type="OrthoDB" id="47475at2759"/>
<accession>A0A8S4PI26</accession>
<keyword evidence="4" id="KW-0378">Hydrolase</keyword>
<sequence>LVNMEQPVKLKPERRLVHLDLKGAPPNISYLQKILPLLQSFGANGLLVEYEDTFPYHGDLQDLVSKNAYSKSEVVQLLDLAKSHNMTVIPLVQTFGHFEFVLKHEKFQHLREHPKFPMTLCPNHKDSLATVQAMVDQVLEMHPDISWFHIGADEVFDLGVCEKCRSKLVENGSKAHLFFKHIKNVLDYIKRKYPHLNLIMWDDMFRTVDTKTLKDAGIGELVEPMVWQYLDRLVLPEDLWSRYSAVFPNIWVGTAFKGATGAATFATNIAYHIENHKQWHKVMELEKSRFQNFRGYAFTGWQRYDHYATLCELLPAGLPCLALCLEIMKTGTFTVATHTKVSQDLGCQELLPLNPFDILSPIPECSFPGGVIYCGVALLVHLHDEYSAFMKNDRYQGWMTEYHIKYRYANPVHIQYIMGIVKSLHEKFCDLKKFIEPGLREVFDGDTIEEWLMVYVDTPLKKLEELLATGNELNALGARAKPPLESENCVEMTDDKS</sequence>
<dbReference type="GO" id="GO:0004563">
    <property type="term" value="F:beta-N-acetylhexosaminidase activity"/>
    <property type="evidence" value="ECO:0007669"/>
    <property type="project" value="UniProtKB-EC"/>
</dbReference>
<dbReference type="PANTHER" id="PTHR21040:SF8">
    <property type="entry name" value="BCDNA.GH04120"/>
    <property type="match status" value="1"/>
</dbReference>
<dbReference type="InterPro" id="IPR017853">
    <property type="entry name" value="GH"/>
</dbReference>
<dbReference type="EMBL" id="CAIIXF020000009">
    <property type="protein sequence ID" value="CAH1793945.1"/>
    <property type="molecule type" value="Genomic_DNA"/>
</dbReference>
<dbReference type="GO" id="GO:0005975">
    <property type="term" value="P:carbohydrate metabolic process"/>
    <property type="evidence" value="ECO:0007669"/>
    <property type="project" value="InterPro"/>
</dbReference>
<evidence type="ECO:0000256" key="4">
    <source>
        <dbReference type="ARBA" id="ARBA00022801"/>
    </source>
</evidence>
<dbReference type="Gene3D" id="3.20.20.80">
    <property type="entry name" value="Glycosidases"/>
    <property type="match status" value="1"/>
</dbReference>
<dbReference type="EC" id="3.2.1.52" evidence="3"/>
<comment type="catalytic activity">
    <reaction evidence="1">
        <text>Hydrolysis of terminal non-reducing N-acetyl-D-hexosamine residues in N-acetyl-beta-D-hexosaminides.</text>
        <dbReference type="EC" id="3.2.1.52"/>
    </reaction>
</comment>
<comment type="similarity">
    <text evidence="2">Belongs to the glycosyl hydrolase 20 family.</text>
</comment>
<dbReference type="AlphaFoldDB" id="A0A8S4PI26"/>
<reference evidence="6" key="1">
    <citation type="submission" date="2022-03" db="EMBL/GenBank/DDBJ databases">
        <authorList>
            <person name="Martin C."/>
        </authorList>
    </citation>
    <scope>NUCLEOTIDE SEQUENCE</scope>
</reference>
<feature type="non-terminal residue" evidence="6">
    <location>
        <position position="1"/>
    </location>
</feature>
<dbReference type="InterPro" id="IPR038901">
    <property type="entry name" value="HEXDC-like"/>
</dbReference>
<name>A0A8S4PI26_OWEFU</name>
<keyword evidence="7" id="KW-1185">Reference proteome</keyword>
<evidence type="ECO:0000256" key="1">
    <source>
        <dbReference type="ARBA" id="ARBA00001231"/>
    </source>
</evidence>
<proteinExistence type="inferred from homology"/>
<feature type="domain" description="Glycoside hydrolase family 20 catalytic" evidence="5">
    <location>
        <begin position="65"/>
        <end position="211"/>
    </location>
</feature>
<dbReference type="CDD" id="cd06565">
    <property type="entry name" value="GH20_GcnA-like"/>
    <property type="match status" value="1"/>
</dbReference>
<evidence type="ECO:0000313" key="6">
    <source>
        <dbReference type="EMBL" id="CAH1793945.1"/>
    </source>
</evidence>